<dbReference type="Proteomes" id="UP001300745">
    <property type="component" value="Unassembled WGS sequence"/>
</dbReference>
<reference evidence="6 7" key="1">
    <citation type="submission" date="2022-11" db="EMBL/GenBank/DDBJ databases">
        <title>Mycobacterium sp. nov.</title>
        <authorList>
            <person name="Papic B."/>
            <person name="Spicic S."/>
            <person name="Duvnjak S."/>
        </authorList>
    </citation>
    <scope>NUCLEOTIDE SEQUENCE [LARGE SCALE GENOMIC DNA]</scope>
    <source>
        <strain evidence="6 7">CVI_P4</strain>
    </source>
</reference>
<dbReference type="PROSITE" id="PS50977">
    <property type="entry name" value="HTH_TETR_2"/>
    <property type="match status" value="1"/>
</dbReference>
<feature type="domain" description="HTH tetR-type" evidence="5">
    <location>
        <begin position="11"/>
        <end position="71"/>
    </location>
</feature>
<evidence type="ECO:0000256" key="2">
    <source>
        <dbReference type="ARBA" id="ARBA00023125"/>
    </source>
</evidence>
<sequence length="203" mass="22856">MAPPRRSDRQPYTVDSLTDIAVPLFISRGYDATRIEHIAKAANISQSSLYHHVRGKEDLLKRALERAVSAHWAVLAEPDSCDGEAVARLVHIMQRLMTEQLRLQPEMTLLHRSRGNNETERWAIDEVGKFEDVVSDLVHQAQANGKLRTDLDAGLMVHLAFGMTDSVVEWFRPDGTWSHRQVIDTLLAVMLDGTRATPRNAPT</sequence>
<keyword evidence="3" id="KW-0804">Transcription</keyword>
<evidence type="ECO:0000256" key="1">
    <source>
        <dbReference type="ARBA" id="ARBA00023015"/>
    </source>
</evidence>
<evidence type="ECO:0000313" key="6">
    <source>
        <dbReference type="EMBL" id="MCX2936375.1"/>
    </source>
</evidence>
<comment type="caution">
    <text evidence="6">The sequence shown here is derived from an EMBL/GenBank/DDBJ whole genome shotgun (WGS) entry which is preliminary data.</text>
</comment>
<dbReference type="PANTHER" id="PTHR30055:SF234">
    <property type="entry name" value="HTH-TYPE TRANSCRIPTIONAL REGULATOR BETI"/>
    <property type="match status" value="1"/>
</dbReference>
<organism evidence="6 7">
    <name type="scientific">Mycobacterium pinniadriaticum</name>
    <dbReference type="NCBI Taxonomy" id="2994102"/>
    <lineage>
        <taxon>Bacteria</taxon>
        <taxon>Bacillati</taxon>
        <taxon>Actinomycetota</taxon>
        <taxon>Actinomycetes</taxon>
        <taxon>Mycobacteriales</taxon>
        <taxon>Mycobacteriaceae</taxon>
        <taxon>Mycobacterium</taxon>
    </lineage>
</organism>
<proteinExistence type="predicted"/>
<dbReference type="Pfam" id="PF17932">
    <property type="entry name" value="TetR_C_24"/>
    <property type="match status" value="1"/>
</dbReference>
<evidence type="ECO:0000256" key="3">
    <source>
        <dbReference type="ARBA" id="ARBA00023163"/>
    </source>
</evidence>
<accession>A0ABT3SA41</accession>
<dbReference type="SUPFAM" id="SSF46689">
    <property type="entry name" value="Homeodomain-like"/>
    <property type="match status" value="1"/>
</dbReference>
<feature type="DNA-binding region" description="H-T-H motif" evidence="4">
    <location>
        <begin position="34"/>
        <end position="53"/>
    </location>
</feature>
<dbReference type="InterPro" id="IPR050109">
    <property type="entry name" value="HTH-type_TetR-like_transc_reg"/>
</dbReference>
<evidence type="ECO:0000313" key="7">
    <source>
        <dbReference type="Proteomes" id="UP001300745"/>
    </source>
</evidence>
<name>A0ABT3SA41_9MYCO</name>
<keyword evidence="7" id="KW-1185">Reference proteome</keyword>
<keyword evidence="1" id="KW-0805">Transcription regulation</keyword>
<evidence type="ECO:0000259" key="5">
    <source>
        <dbReference type="PROSITE" id="PS50977"/>
    </source>
</evidence>
<dbReference type="PRINTS" id="PR00455">
    <property type="entry name" value="HTHTETR"/>
</dbReference>
<dbReference type="Gene3D" id="1.10.10.60">
    <property type="entry name" value="Homeodomain-like"/>
    <property type="match status" value="1"/>
</dbReference>
<dbReference type="InterPro" id="IPR036271">
    <property type="entry name" value="Tet_transcr_reg_TetR-rel_C_sf"/>
</dbReference>
<dbReference type="InterPro" id="IPR041490">
    <property type="entry name" value="KstR2_TetR_C"/>
</dbReference>
<dbReference type="EMBL" id="JAPJDO010000004">
    <property type="protein sequence ID" value="MCX2936375.1"/>
    <property type="molecule type" value="Genomic_DNA"/>
</dbReference>
<dbReference type="Pfam" id="PF00440">
    <property type="entry name" value="TetR_N"/>
    <property type="match status" value="1"/>
</dbReference>
<dbReference type="RefSeq" id="WP_265995889.1">
    <property type="nucleotide sequence ID" value="NZ_JAPJDN010000004.1"/>
</dbReference>
<protein>
    <submittedName>
        <fullName evidence="6">TetR/AcrR family transcriptional regulator</fullName>
    </submittedName>
</protein>
<dbReference type="PANTHER" id="PTHR30055">
    <property type="entry name" value="HTH-TYPE TRANSCRIPTIONAL REGULATOR RUTR"/>
    <property type="match status" value="1"/>
</dbReference>
<gene>
    <name evidence="6" type="ORF">ORI27_06680</name>
</gene>
<dbReference type="Gene3D" id="1.10.357.10">
    <property type="entry name" value="Tetracycline Repressor, domain 2"/>
    <property type="match status" value="1"/>
</dbReference>
<dbReference type="InterPro" id="IPR009057">
    <property type="entry name" value="Homeodomain-like_sf"/>
</dbReference>
<evidence type="ECO:0000256" key="4">
    <source>
        <dbReference type="PROSITE-ProRule" id="PRU00335"/>
    </source>
</evidence>
<keyword evidence="2 4" id="KW-0238">DNA-binding</keyword>
<dbReference type="SUPFAM" id="SSF48498">
    <property type="entry name" value="Tetracyclin repressor-like, C-terminal domain"/>
    <property type="match status" value="1"/>
</dbReference>
<dbReference type="InterPro" id="IPR001647">
    <property type="entry name" value="HTH_TetR"/>
</dbReference>